<organism evidence="1 2">
    <name type="scientific">Leucobacter coleopterorum</name>
    <dbReference type="NCBI Taxonomy" id="2714933"/>
    <lineage>
        <taxon>Bacteria</taxon>
        <taxon>Bacillati</taxon>
        <taxon>Actinomycetota</taxon>
        <taxon>Actinomycetes</taxon>
        <taxon>Micrococcales</taxon>
        <taxon>Microbacteriaceae</taxon>
        <taxon>Leucobacter</taxon>
    </lineage>
</organism>
<dbReference type="EMBL" id="CP049933">
    <property type="protein sequence ID" value="QIM19302.1"/>
    <property type="molecule type" value="Genomic_DNA"/>
</dbReference>
<reference evidence="1 2" key="1">
    <citation type="submission" date="2020-03" db="EMBL/GenBank/DDBJ databases">
        <title>Leucobacter sp. nov., isolated from beetles.</title>
        <authorList>
            <person name="Hyun D.-W."/>
            <person name="Bae J.-W."/>
        </authorList>
    </citation>
    <scope>NUCLEOTIDE SEQUENCE [LARGE SCALE GENOMIC DNA]</scope>
    <source>
        <strain evidence="1 2">HDW9A</strain>
    </source>
</reference>
<proteinExistence type="predicted"/>
<accession>A0ABX6JY95</accession>
<sequence>MRRQLIERHQLRFDEQLPQASDSDFIARYLLLTRAAYTLVPLAVYEYRRRGDGSSIVDQQQQNVTRYKLVFGRAHRRLLELSAHETGSDDCPQWLANTILYFTFYLFRRNRSADSPVYETDAGVLAEIRGALQKNLRSIGAARIRAFRLHDVPLDMRAAWLAAAQGELRSSPVERLGVVASESTACVSFVSSNLSLPRGLRIEGRHLRSWTLRRAVSSTLGGPGRSSTSCD</sequence>
<dbReference type="RefSeq" id="WP_166331545.1">
    <property type="nucleotide sequence ID" value="NZ_CP049933.1"/>
</dbReference>
<evidence type="ECO:0008006" key="3">
    <source>
        <dbReference type="Google" id="ProtNLM"/>
    </source>
</evidence>
<evidence type="ECO:0000313" key="1">
    <source>
        <dbReference type="EMBL" id="QIM19302.1"/>
    </source>
</evidence>
<protein>
    <recommendedName>
        <fullName evidence="3">McrBC 5-methylcytosine restriction system component</fullName>
    </recommendedName>
</protein>
<gene>
    <name evidence="1" type="ORF">G7066_13310</name>
</gene>
<dbReference type="Proteomes" id="UP000503441">
    <property type="component" value="Chromosome"/>
</dbReference>
<keyword evidence="2" id="KW-1185">Reference proteome</keyword>
<name>A0ABX6JY95_9MICO</name>
<evidence type="ECO:0000313" key="2">
    <source>
        <dbReference type="Proteomes" id="UP000503441"/>
    </source>
</evidence>